<dbReference type="PANTHER" id="PTHR40866:SF1">
    <property type="entry name" value="BED-TYPE DOMAIN-CONTAINING PROTEIN"/>
    <property type="match status" value="1"/>
</dbReference>
<dbReference type="EMBL" id="BSXT01003651">
    <property type="protein sequence ID" value="GMF55074.1"/>
    <property type="molecule type" value="Genomic_DNA"/>
</dbReference>
<dbReference type="Proteomes" id="UP001165121">
    <property type="component" value="Unassembled WGS sequence"/>
</dbReference>
<evidence type="ECO:0000313" key="2">
    <source>
        <dbReference type="Proteomes" id="UP001165121"/>
    </source>
</evidence>
<dbReference type="AlphaFoldDB" id="A0A9W7D277"/>
<accession>A0A9W7D277</accession>
<sequence>MPFAEVDNDRFDERSYTAHSHRHLLVFVLGVFSRKLDSVLALIGDNCTTNTATVELLGVPLFGCTAQKLNLAIKRYVDEQPGARAAIDIVSTMSSKTSNLKAAVALREPTDLAIVRNNSTRWPSTFRMLDCLFQIEDELRQVRDVEFPRHSALQVLRSLFPTLKKFDYVMVGLQDKNISVESARGTFDDLLEEYPELSQFLAQDSAIVDNPAFEAAVTKVQNNKASELTSVEERSSSNLKYRKSQKREGLTMVI</sequence>
<keyword evidence="2" id="KW-1185">Reference proteome</keyword>
<comment type="caution">
    <text evidence="1">The sequence shown here is derived from an EMBL/GenBank/DDBJ whole genome shotgun (WGS) entry which is preliminary data.</text>
</comment>
<dbReference type="InterPro" id="IPR012337">
    <property type="entry name" value="RNaseH-like_sf"/>
</dbReference>
<dbReference type="SUPFAM" id="SSF53098">
    <property type="entry name" value="Ribonuclease H-like"/>
    <property type="match status" value="1"/>
</dbReference>
<reference evidence="1" key="1">
    <citation type="submission" date="2023-04" db="EMBL/GenBank/DDBJ databases">
        <title>Phytophthora fragariaefolia NBRC 109709.</title>
        <authorList>
            <person name="Ichikawa N."/>
            <person name="Sato H."/>
            <person name="Tonouchi N."/>
        </authorList>
    </citation>
    <scope>NUCLEOTIDE SEQUENCE</scope>
    <source>
        <strain evidence="1">NBRC 109709</strain>
    </source>
</reference>
<proteinExistence type="predicted"/>
<dbReference type="OrthoDB" id="128906at2759"/>
<protein>
    <submittedName>
        <fullName evidence="1">Unnamed protein product</fullName>
    </submittedName>
</protein>
<gene>
    <name evidence="1" type="ORF">Pfra01_002310100</name>
</gene>
<name>A0A9W7D277_9STRA</name>
<dbReference type="PANTHER" id="PTHR40866">
    <property type="entry name" value="BED-TYPE DOMAIN-CONTAINING PROTEIN"/>
    <property type="match status" value="1"/>
</dbReference>
<evidence type="ECO:0000313" key="1">
    <source>
        <dbReference type="EMBL" id="GMF55074.1"/>
    </source>
</evidence>
<organism evidence="1 2">
    <name type="scientific">Phytophthora fragariaefolia</name>
    <dbReference type="NCBI Taxonomy" id="1490495"/>
    <lineage>
        <taxon>Eukaryota</taxon>
        <taxon>Sar</taxon>
        <taxon>Stramenopiles</taxon>
        <taxon>Oomycota</taxon>
        <taxon>Peronosporomycetes</taxon>
        <taxon>Peronosporales</taxon>
        <taxon>Peronosporaceae</taxon>
        <taxon>Phytophthora</taxon>
    </lineage>
</organism>